<feature type="region of interest" description="Disordered" evidence="1">
    <location>
        <begin position="424"/>
        <end position="459"/>
    </location>
</feature>
<dbReference type="EMBL" id="KE651168">
    <property type="protein sequence ID" value="EEB06647.1"/>
    <property type="molecule type" value="Genomic_DNA"/>
</dbReference>
<protein>
    <submittedName>
        <fullName evidence="2">Ran GTP-binding protein</fullName>
    </submittedName>
</protein>
<organism evidence="2 3">
    <name type="scientific">Schizosaccharomyces japonicus (strain yFS275 / FY16936)</name>
    <name type="common">Fission yeast</name>
    <dbReference type="NCBI Taxonomy" id="402676"/>
    <lineage>
        <taxon>Eukaryota</taxon>
        <taxon>Fungi</taxon>
        <taxon>Dikarya</taxon>
        <taxon>Ascomycota</taxon>
        <taxon>Taphrinomycotina</taxon>
        <taxon>Schizosaccharomycetes</taxon>
        <taxon>Schizosaccharomycetales</taxon>
        <taxon>Schizosaccharomycetaceae</taxon>
        <taxon>Schizosaccharomyces</taxon>
    </lineage>
</organism>
<dbReference type="GO" id="GO:0005634">
    <property type="term" value="C:nucleus"/>
    <property type="evidence" value="ECO:0000318"/>
    <property type="project" value="GO_Central"/>
</dbReference>
<accession>B6JYM9</accession>
<dbReference type="GO" id="GO:0030695">
    <property type="term" value="F:GTPase regulator activity"/>
    <property type="evidence" value="ECO:0000318"/>
    <property type="project" value="GO_Central"/>
</dbReference>
<sequence>MDELLHVASHAATFATTFAIKRSISFASKLAIQQVSSYIKKVPTDHRASLENEKAKLLEIIRVVTPAIELIEIISATGNPSFASTRELVETLRSDITHFIQTISGAFAMEEDKPTTEKRTTATVLREIETLLLCIQDAIPLLNLSLTTSGVSISSSLPQTTSFSNLLLANSYMRKCNLKFNGEPCLLGPKFNIKLYTIFEGHANSKYLSKDTVLWKESMPLGHAYIRRVTSSSQKFEERMLAYELCLDQSFDDGMYHDDDEKALKIRIPLYNIQSLFYSLSGKILRLDNVSSPVLLLKYIIQSDSSVSRRVSKIPDEDDGSSYASWIAIEVLMSDQHADPELSASPEPEEQRKPLNDDELMLRQLMGEPIMTPERPKPTAKVTVKRQYSLTLLEYLIRLCMLESNAQDNILNLPDEQIILYLRDDKGRERPRDPNTYTGLEDTGEAKTPGSTASSKYSSLIASATPAGASPSKKALPLSALAVPSSAASRMRQRLYEEDDFASGNNSPLLRKTKVSDTKVRGKSS</sequence>
<dbReference type="GO" id="GO:0005737">
    <property type="term" value="C:cytoplasm"/>
    <property type="evidence" value="ECO:0000318"/>
    <property type="project" value="GO_Central"/>
</dbReference>
<dbReference type="OMA" id="QSMFFTA"/>
<feature type="region of interest" description="Disordered" evidence="1">
    <location>
        <begin position="498"/>
        <end position="525"/>
    </location>
</feature>
<name>B6JYM9_SCHJY</name>
<evidence type="ECO:0000256" key="1">
    <source>
        <dbReference type="SAM" id="MobiDB-lite"/>
    </source>
</evidence>
<dbReference type="AlphaFoldDB" id="B6JYM9"/>
<dbReference type="InterPro" id="IPR008812">
    <property type="entry name" value="Ran_GTP-bd-rel"/>
</dbReference>
<feature type="compositionally biased region" description="Basic and acidic residues" evidence="1">
    <location>
        <begin position="424"/>
        <end position="433"/>
    </location>
</feature>
<dbReference type="RefSeq" id="XP_002172940.1">
    <property type="nucleotide sequence ID" value="XM_002172904.2"/>
</dbReference>
<dbReference type="HOGENOM" id="CLU_014536_0_0_1"/>
<feature type="compositionally biased region" description="Basic and acidic residues" evidence="1">
    <location>
        <begin position="514"/>
        <end position="525"/>
    </location>
</feature>
<keyword evidence="3" id="KW-1185">Reference proteome</keyword>
<dbReference type="PANTHER" id="PTHR31010">
    <property type="entry name" value="RAN-SPECIFIC GTPASE-ACTIVATING PROTEIN 30-RELATED"/>
    <property type="match status" value="1"/>
</dbReference>
<dbReference type="PANTHER" id="PTHR31010:SF3">
    <property type="entry name" value="RANBD1 DOMAIN-CONTAINING PROTEIN C584.03C"/>
    <property type="match status" value="1"/>
</dbReference>
<dbReference type="VEuPathDB" id="FungiDB:SJAG_01695"/>
<dbReference type="JaponicusDB" id="SJAG_01695"/>
<reference evidence="2 3" key="1">
    <citation type="journal article" date="2011" name="Science">
        <title>Comparative functional genomics of the fission yeasts.</title>
        <authorList>
            <person name="Rhind N."/>
            <person name="Chen Z."/>
            <person name="Yassour M."/>
            <person name="Thompson D.A."/>
            <person name="Haas B.J."/>
            <person name="Habib N."/>
            <person name="Wapinski I."/>
            <person name="Roy S."/>
            <person name="Lin M.F."/>
            <person name="Heiman D.I."/>
            <person name="Young S.K."/>
            <person name="Furuya K."/>
            <person name="Guo Y."/>
            <person name="Pidoux A."/>
            <person name="Chen H.M."/>
            <person name="Robbertse B."/>
            <person name="Goldberg J.M."/>
            <person name="Aoki K."/>
            <person name="Bayne E.H."/>
            <person name="Berlin A.M."/>
            <person name="Desjardins C.A."/>
            <person name="Dobbs E."/>
            <person name="Dukaj L."/>
            <person name="Fan L."/>
            <person name="FitzGerald M.G."/>
            <person name="French C."/>
            <person name="Gujja S."/>
            <person name="Hansen K."/>
            <person name="Keifenheim D."/>
            <person name="Levin J.Z."/>
            <person name="Mosher R.A."/>
            <person name="Mueller C.A."/>
            <person name="Pfiffner J."/>
            <person name="Priest M."/>
            <person name="Russ C."/>
            <person name="Smialowska A."/>
            <person name="Swoboda P."/>
            <person name="Sykes S.M."/>
            <person name="Vaughn M."/>
            <person name="Vengrova S."/>
            <person name="Yoder R."/>
            <person name="Zeng Q."/>
            <person name="Allshire R."/>
            <person name="Baulcombe D."/>
            <person name="Birren B.W."/>
            <person name="Brown W."/>
            <person name="Ekwall K."/>
            <person name="Kellis M."/>
            <person name="Leatherwood J."/>
            <person name="Levin H."/>
            <person name="Margalit H."/>
            <person name="Martienssen R."/>
            <person name="Nieduszynski C.A."/>
            <person name="Spatafora J.W."/>
            <person name="Friedman N."/>
            <person name="Dalgaard J.Z."/>
            <person name="Baumann P."/>
            <person name="Niki H."/>
            <person name="Regev A."/>
            <person name="Nusbaum C."/>
        </authorList>
    </citation>
    <scope>NUCLEOTIDE SEQUENCE [LARGE SCALE GENOMIC DNA]</scope>
    <source>
        <strain evidence="3">yFS275 / FY16936</strain>
    </source>
</reference>
<proteinExistence type="predicted"/>
<dbReference type="GeneID" id="7049859"/>
<dbReference type="Proteomes" id="UP000001744">
    <property type="component" value="Unassembled WGS sequence"/>
</dbReference>
<gene>
    <name evidence="2" type="ORF">SJAG_01695</name>
</gene>
<feature type="compositionally biased region" description="Polar residues" evidence="1">
    <location>
        <begin position="449"/>
        <end position="459"/>
    </location>
</feature>
<dbReference type="OrthoDB" id="512915at2759"/>
<dbReference type="Pfam" id="PF05508">
    <property type="entry name" value="Ran-binding"/>
    <property type="match status" value="1"/>
</dbReference>
<evidence type="ECO:0000313" key="2">
    <source>
        <dbReference type="EMBL" id="EEB06647.1"/>
    </source>
</evidence>
<dbReference type="eggNOG" id="ENOG502R7I3">
    <property type="taxonomic scope" value="Eukaryota"/>
</dbReference>
<evidence type="ECO:0000313" key="3">
    <source>
        <dbReference type="Proteomes" id="UP000001744"/>
    </source>
</evidence>